<keyword evidence="6" id="KW-1133">Transmembrane helix</keyword>
<keyword evidence="11" id="KW-1185">Reference proteome</keyword>
<name>A0ABD3D2P9_9LAMI</name>
<dbReference type="GO" id="GO:0016020">
    <property type="term" value="C:membrane"/>
    <property type="evidence" value="ECO:0007669"/>
    <property type="project" value="UniProtKB-SubCell"/>
</dbReference>
<reference evidence="11" key="1">
    <citation type="journal article" date="2024" name="IScience">
        <title>Strigolactones Initiate the Formation of Haustorium-like Structures in Castilleja.</title>
        <authorList>
            <person name="Buerger M."/>
            <person name="Peterson D."/>
            <person name="Chory J."/>
        </authorList>
    </citation>
    <scope>NUCLEOTIDE SEQUENCE [LARGE SCALE GENOMIC DNA]</scope>
</reference>
<dbReference type="PANTHER" id="PTHR45667">
    <property type="entry name" value="S-ADENOSYLMETHIONINE MITOCHONDRIAL CARRIER PROTEIN"/>
    <property type="match status" value="1"/>
</dbReference>
<organism evidence="10 11">
    <name type="scientific">Castilleja foliolosa</name>
    <dbReference type="NCBI Taxonomy" id="1961234"/>
    <lineage>
        <taxon>Eukaryota</taxon>
        <taxon>Viridiplantae</taxon>
        <taxon>Streptophyta</taxon>
        <taxon>Embryophyta</taxon>
        <taxon>Tracheophyta</taxon>
        <taxon>Spermatophyta</taxon>
        <taxon>Magnoliopsida</taxon>
        <taxon>eudicotyledons</taxon>
        <taxon>Gunneridae</taxon>
        <taxon>Pentapetalae</taxon>
        <taxon>asterids</taxon>
        <taxon>lamiids</taxon>
        <taxon>Lamiales</taxon>
        <taxon>Orobanchaceae</taxon>
        <taxon>Pedicularideae</taxon>
        <taxon>Castillejinae</taxon>
        <taxon>Castilleja</taxon>
    </lineage>
</organism>
<accession>A0ABD3D2P9</accession>
<dbReference type="EMBL" id="JAVIJP010000027">
    <property type="protein sequence ID" value="KAL3635559.1"/>
    <property type="molecule type" value="Genomic_DNA"/>
</dbReference>
<dbReference type="PROSITE" id="PS50920">
    <property type="entry name" value="SOLCAR"/>
    <property type="match status" value="3"/>
</dbReference>
<gene>
    <name evidence="10" type="ORF">CASFOL_020106</name>
</gene>
<protein>
    <recommendedName>
        <fullName evidence="12">Mitochondrial carrier protein</fullName>
    </recommendedName>
</protein>
<evidence type="ECO:0000256" key="8">
    <source>
        <dbReference type="PROSITE-ProRule" id="PRU00282"/>
    </source>
</evidence>
<dbReference type="Gene3D" id="1.50.40.10">
    <property type="entry name" value="Mitochondrial carrier domain"/>
    <property type="match status" value="2"/>
</dbReference>
<dbReference type="FunFam" id="1.50.40.10:FF:000162">
    <property type="entry name" value="Mitochondrial substrate carrier protein-like"/>
    <property type="match status" value="1"/>
</dbReference>
<sequence length="548" mass="60143">MNGVSVSKRNEKTSVKHRTNPFEGSFAELANFDNTKITLSENDNSTLRNTNSPSSEILSTPDLISAVGYALDRARKPLSALVSKSSSTCKPELMISESNSNCKSNSSKLVQENVELLENNQNTSRYDLVPFWRTVLARSTLINDSHCLLSTKIPSNLGSSYKWMAEIAYAKQNNYIDLVSQDADLALVNDECENSTVESEDDLPEHKKEQSVTFIETKQSEVDISLLPERKMSPYTLAKHEHAFAGAMAGVFVSLCLHPVDTVKTVIQSCRADQKPLHDVGRSIIAERGITGLYRGISSNIVTSAPISAVYTFTYESVKKSLLPLLPKEHHSLAHCTAGGCASVATSFIFTPSERIKQQMQIGSHYRNCWNAFIQVVQKGGVLSLYNGWGAVLCRNVPHSVIKFYTYESLKQIMLPSNKSNAEANLVTTLVCGGLAGSMASLFTTPLDVVKTRLQTQIPGSIASYSGVFNTLTDIGKQEGLKGLYRGLTPRLVMYMIQGALFFASYESFKGLFSLDVPQQLVSAQTLQHDLKKDEDSMMLPTAVSVSA</sequence>
<comment type="similarity">
    <text evidence="2 9">Belongs to the mitochondrial carrier (TC 2.A.29) family.</text>
</comment>
<evidence type="ECO:0000256" key="6">
    <source>
        <dbReference type="ARBA" id="ARBA00022989"/>
    </source>
</evidence>
<evidence type="ECO:0000256" key="1">
    <source>
        <dbReference type="ARBA" id="ARBA00004141"/>
    </source>
</evidence>
<proteinExistence type="inferred from homology"/>
<keyword evidence="4 8" id="KW-0812">Transmembrane</keyword>
<dbReference type="SUPFAM" id="SSF103506">
    <property type="entry name" value="Mitochondrial carrier"/>
    <property type="match status" value="1"/>
</dbReference>
<comment type="caution">
    <text evidence="10">The sequence shown here is derived from an EMBL/GenBank/DDBJ whole genome shotgun (WGS) entry which is preliminary data.</text>
</comment>
<dbReference type="Pfam" id="PF00153">
    <property type="entry name" value="Mito_carr"/>
    <property type="match status" value="3"/>
</dbReference>
<evidence type="ECO:0000256" key="2">
    <source>
        <dbReference type="ARBA" id="ARBA00006375"/>
    </source>
</evidence>
<keyword evidence="3 9" id="KW-0813">Transport</keyword>
<dbReference type="InterPro" id="IPR023395">
    <property type="entry name" value="MCP_dom_sf"/>
</dbReference>
<dbReference type="InterPro" id="IPR018108">
    <property type="entry name" value="MCP_transmembrane"/>
</dbReference>
<feature type="repeat" description="Solcar" evidence="8">
    <location>
        <begin position="424"/>
        <end position="512"/>
    </location>
</feature>
<evidence type="ECO:0008006" key="12">
    <source>
        <dbReference type="Google" id="ProtNLM"/>
    </source>
</evidence>
<evidence type="ECO:0000256" key="4">
    <source>
        <dbReference type="ARBA" id="ARBA00022692"/>
    </source>
</evidence>
<feature type="repeat" description="Solcar" evidence="8">
    <location>
        <begin position="237"/>
        <end position="321"/>
    </location>
</feature>
<evidence type="ECO:0000313" key="11">
    <source>
        <dbReference type="Proteomes" id="UP001632038"/>
    </source>
</evidence>
<evidence type="ECO:0000256" key="9">
    <source>
        <dbReference type="RuleBase" id="RU000488"/>
    </source>
</evidence>
<dbReference type="AlphaFoldDB" id="A0ABD3D2P9"/>
<evidence type="ECO:0000256" key="7">
    <source>
        <dbReference type="ARBA" id="ARBA00023136"/>
    </source>
</evidence>
<evidence type="ECO:0000256" key="5">
    <source>
        <dbReference type="ARBA" id="ARBA00022737"/>
    </source>
</evidence>
<comment type="subcellular location">
    <subcellularLocation>
        <location evidence="1">Membrane</location>
        <topology evidence="1">Multi-pass membrane protein</topology>
    </subcellularLocation>
</comment>
<feature type="repeat" description="Solcar" evidence="8">
    <location>
        <begin position="330"/>
        <end position="413"/>
    </location>
</feature>
<keyword evidence="5" id="KW-0677">Repeat</keyword>
<keyword evidence="7 8" id="KW-0472">Membrane</keyword>
<evidence type="ECO:0000313" key="10">
    <source>
        <dbReference type="EMBL" id="KAL3635559.1"/>
    </source>
</evidence>
<dbReference type="Proteomes" id="UP001632038">
    <property type="component" value="Unassembled WGS sequence"/>
</dbReference>
<evidence type="ECO:0000256" key="3">
    <source>
        <dbReference type="ARBA" id="ARBA00022448"/>
    </source>
</evidence>